<comment type="caution">
    <text evidence="11">The sequence shown here is derived from an EMBL/GenBank/DDBJ whole genome shotgun (WGS) entry which is preliminary data.</text>
</comment>
<evidence type="ECO:0000256" key="7">
    <source>
        <dbReference type="ARBA" id="ARBA00022842"/>
    </source>
</evidence>
<evidence type="ECO:0000313" key="14">
    <source>
        <dbReference type="Proteomes" id="UP000561726"/>
    </source>
</evidence>
<evidence type="ECO:0000313" key="11">
    <source>
        <dbReference type="EMBL" id="KGJ81137.1"/>
    </source>
</evidence>
<dbReference type="EC" id="3.6.1.22" evidence="4"/>
<feature type="domain" description="Nudix hydrolase" evidence="10">
    <location>
        <begin position="181"/>
        <end position="313"/>
    </location>
</feature>
<comment type="cofactor">
    <cofactor evidence="2">
        <name>Zn(2+)</name>
        <dbReference type="ChEBI" id="CHEBI:29105"/>
    </cofactor>
</comment>
<dbReference type="SUPFAM" id="SSF55811">
    <property type="entry name" value="Nudix"/>
    <property type="match status" value="1"/>
</dbReference>
<evidence type="ECO:0000256" key="2">
    <source>
        <dbReference type="ARBA" id="ARBA00001947"/>
    </source>
</evidence>
<reference evidence="12 14" key="2">
    <citation type="submission" date="2020-08" db="EMBL/GenBank/DDBJ databases">
        <title>Sequencing the genomes of 1000 actinobacteria strains.</title>
        <authorList>
            <person name="Klenk H.-P."/>
        </authorList>
    </citation>
    <scope>NUCLEOTIDE SEQUENCE [LARGE SCALE GENOMIC DNA]</scope>
    <source>
        <strain evidence="12 14">DSM 21065</strain>
    </source>
</reference>
<dbReference type="PROSITE" id="PS00893">
    <property type="entry name" value="NUDIX_BOX"/>
    <property type="match status" value="1"/>
</dbReference>
<evidence type="ECO:0000256" key="4">
    <source>
        <dbReference type="ARBA" id="ARBA00012381"/>
    </source>
</evidence>
<dbReference type="GO" id="GO:0019677">
    <property type="term" value="P:NAD+ catabolic process"/>
    <property type="evidence" value="ECO:0007669"/>
    <property type="project" value="TreeGrafter"/>
</dbReference>
<dbReference type="STRING" id="1001240.GY21_01920"/>
<sequence>MSFRFTTRLPLSRHAVDRDHTVRATPGLLHDLGADADTRVLVLWHGKALLEWPPVSEVLTRSSSPRLELVPTHRVPVTALRVYLGRSLSPESAEPVGTRLVAAVLSDEEAAALEPNEARWAGLRAVVTDLSDRDAGLFTEALGVVNWHDSHAFCPRCGAATTIEDAGWVRRCPACGNQVFPRTDPAVIVLITDSEDRLLLGSNALWENNRFSLLAGFVEPGEPLEAAVVREMFEESGLRVTDPVYLGSQPWPFPASIMCGFTARLADDQAAADLLPDGEEILDLRWFSRQDLRDAAEWLILPGASSIAHAMIEQWLTGTPASRAESRLP</sequence>
<evidence type="ECO:0000256" key="6">
    <source>
        <dbReference type="ARBA" id="ARBA00022801"/>
    </source>
</evidence>
<keyword evidence="13" id="KW-1185">Reference proteome</keyword>
<dbReference type="GO" id="GO:0005829">
    <property type="term" value="C:cytosol"/>
    <property type="evidence" value="ECO:0007669"/>
    <property type="project" value="TreeGrafter"/>
</dbReference>
<dbReference type="InterPro" id="IPR050241">
    <property type="entry name" value="NAD-cap_RNA_hydrolase_NudC"/>
</dbReference>
<dbReference type="OrthoDB" id="9791656at2"/>
<keyword evidence="8" id="KW-0520">NAD</keyword>
<evidence type="ECO:0000256" key="9">
    <source>
        <dbReference type="ARBA" id="ARBA00023679"/>
    </source>
</evidence>
<dbReference type="GO" id="GO:0046872">
    <property type="term" value="F:metal ion binding"/>
    <property type="evidence" value="ECO:0007669"/>
    <property type="project" value="UniProtKB-KW"/>
</dbReference>
<evidence type="ECO:0000256" key="3">
    <source>
        <dbReference type="ARBA" id="ARBA00009595"/>
    </source>
</evidence>
<dbReference type="InterPro" id="IPR015376">
    <property type="entry name" value="Znr_NADH_PPase"/>
</dbReference>
<keyword evidence="7" id="KW-0460">Magnesium</keyword>
<dbReference type="GO" id="GO:0006742">
    <property type="term" value="P:NADP+ catabolic process"/>
    <property type="evidence" value="ECO:0007669"/>
    <property type="project" value="TreeGrafter"/>
</dbReference>
<reference evidence="11 13" key="1">
    <citation type="submission" date="2014-08" db="EMBL/GenBank/DDBJ databases">
        <authorList>
            <person name="Sisinthy S."/>
        </authorList>
    </citation>
    <scope>NUCLEOTIDE SEQUENCE [LARGE SCALE GENOMIC DNA]</scope>
    <source>
        <strain evidence="11 13">RuG17</strain>
    </source>
</reference>
<dbReference type="Proteomes" id="UP000029864">
    <property type="component" value="Unassembled WGS sequence"/>
</dbReference>
<dbReference type="Pfam" id="PF09297">
    <property type="entry name" value="Zn_ribbon_NUD"/>
    <property type="match status" value="1"/>
</dbReference>
<protein>
    <recommendedName>
        <fullName evidence="4">NAD(+) diphosphatase</fullName>
        <ecNumber evidence="4">3.6.1.22</ecNumber>
    </recommendedName>
</protein>
<comment type="similarity">
    <text evidence="3">Belongs to the Nudix hydrolase family. NudC subfamily.</text>
</comment>
<evidence type="ECO:0000256" key="5">
    <source>
        <dbReference type="ARBA" id="ARBA00022723"/>
    </source>
</evidence>
<dbReference type="EMBL" id="JPXF01000004">
    <property type="protein sequence ID" value="KGJ81137.1"/>
    <property type="molecule type" value="Genomic_DNA"/>
</dbReference>
<dbReference type="InterPro" id="IPR020084">
    <property type="entry name" value="NUDIX_hydrolase_CS"/>
</dbReference>
<gene>
    <name evidence="12" type="ORF">BJ997_002407</name>
    <name evidence="11" type="ORF">GY21_01920</name>
</gene>
<evidence type="ECO:0000256" key="1">
    <source>
        <dbReference type="ARBA" id="ARBA00001946"/>
    </source>
</evidence>
<dbReference type="PANTHER" id="PTHR42904:SF6">
    <property type="entry name" value="NAD-CAPPED RNA HYDROLASE NUDT12"/>
    <property type="match status" value="1"/>
</dbReference>
<comment type="cofactor">
    <cofactor evidence="1">
        <name>Mg(2+)</name>
        <dbReference type="ChEBI" id="CHEBI:18420"/>
    </cofactor>
</comment>
<dbReference type="InterPro" id="IPR049734">
    <property type="entry name" value="NudC-like_C"/>
</dbReference>
<dbReference type="AlphaFoldDB" id="A0A099JU32"/>
<dbReference type="EMBL" id="JACHBQ010000001">
    <property type="protein sequence ID" value="MBB5641859.1"/>
    <property type="molecule type" value="Genomic_DNA"/>
</dbReference>
<dbReference type="CDD" id="cd03429">
    <property type="entry name" value="NUDIX_NADH_pyrophosphatase_Nudt13"/>
    <property type="match status" value="1"/>
</dbReference>
<organism evidence="11 13">
    <name type="scientific">Cryobacterium roopkundense</name>
    <dbReference type="NCBI Taxonomy" id="1001240"/>
    <lineage>
        <taxon>Bacteria</taxon>
        <taxon>Bacillati</taxon>
        <taxon>Actinomycetota</taxon>
        <taxon>Actinomycetes</taxon>
        <taxon>Micrococcales</taxon>
        <taxon>Microbacteriaceae</taxon>
        <taxon>Cryobacterium</taxon>
    </lineage>
</organism>
<dbReference type="InterPro" id="IPR015797">
    <property type="entry name" value="NUDIX_hydrolase-like_dom_sf"/>
</dbReference>
<dbReference type="Pfam" id="PF00293">
    <property type="entry name" value="NUDIX"/>
    <property type="match status" value="1"/>
</dbReference>
<keyword evidence="6 12" id="KW-0378">Hydrolase</keyword>
<dbReference type="Proteomes" id="UP000561726">
    <property type="component" value="Unassembled WGS sequence"/>
</dbReference>
<evidence type="ECO:0000256" key="8">
    <source>
        <dbReference type="ARBA" id="ARBA00023027"/>
    </source>
</evidence>
<comment type="catalytic activity">
    <reaction evidence="9">
        <text>a 5'-end NAD(+)-phospho-ribonucleoside in mRNA + H2O = a 5'-end phospho-adenosine-phospho-ribonucleoside in mRNA + beta-nicotinamide D-ribonucleotide + 2 H(+)</text>
        <dbReference type="Rhea" id="RHEA:60876"/>
        <dbReference type="Rhea" id="RHEA-COMP:15698"/>
        <dbReference type="Rhea" id="RHEA-COMP:15719"/>
        <dbReference type="ChEBI" id="CHEBI:14649"/>
        <dbReference type="ChEBI" id="CHEBI:15377"/>
        <dbReference type="ChEBI" id="CHEBI:15378"/>
        <dbReference type="ChEBI" id="CHEBI:144029"/>
        <dbReference type="ChEBI" id="CHEBI:144051"/>
    </reaction>
    <physiologicalReaction direction="left-to-right" evidence="9">
        <dbReference type="Rhea" id="RHEA:60877"/>
    </physiologicalReaction>
</comment>
<dbReference type="eggNOG" id="COG2816">
    <property type="taxonomic scope" value="Bacteria"/>
</dbReference>
<evidence type="ECO:0000313" key="13">
    <source>
        <dbReference type="Proteomes" id="UP000029864"/>
    </source>
</evidence>
<dbReference type="PANTHER" id="PTHR42904">
    <property type="entry name" value="NUDIX HYDROLASE, NUDC SUBFAMILY"/>
    <property type="match status" value="1"/>
</dbReference>
<keyword evidence="5" id="KW-0479">Metal-binding</keyword>
<dbReference type="PROSITE" id="PS51462">
    <property type="entry name" value="NUDIX"/>
    <property type="match status" value="1"/>
</dbReference>
<dbReference type="NCBIfam" id="NF001299">
    <property type="entry name" value="PRK00241.1"/>
    <property type="match status" value="1"/>
</dbReference>
<name>A0A099JU32_9MICO</name>
<proteinExistence type="inferred from homology"/>
<dbReference type="InterPro" id="IPR000086">
    <property type="entry name" value="NUDIX_hydrolase_dom"/>
</dbReference>
<dbReference type="GO" id="GO:0035529">
    <property type="term" value="F:NADH pyrophosphatase activity"/>
    <property type="evidence" value="ECO:0007669"/>
    <property type="project" value="TreeGrafter"/>
</dbReference>
<evidence type="ECO:0000259" key="10">
    <source>
        <dbReference type="PROSITE" id="PS51462"/>
    </source>
</evidence>
<evidence type="ECO:0000313" key="12">
    <source>
        <dbReference type="EMBL" id="MBB5641859.1"/>
    </source>
</evidence>
<dbReference type="Gene3D" id="3.90.79.10">
    <property type="entry name" value="Nucleoside Triphosphate Pyrophosphohydrolase"/>
    <property type="match status" value="1"/>
</dbReference>
<dbReference type="Gene3D" id="3.90.79.20">
    <property type="match status" value="1"/>
</dbReference>
<dbReference type="InterPro" id="IPR015375">
    <property type="entry name" value="NADH_PPase-like_N"/>
</dbReference>
<accession>A0A099JU32</accession>
<dbReference type="RefSeq" id="WP_035834850.1">
    <property type="nucleotide sequence ID" value="NZ_JACHBQ010000001.1"/>
</dbReference>
<dbReference type="Pfam" id="PF09296">
    <property type="entry name" value="NUDIX-like"/>
    <property type="match status" value="1"/>
</dbReference>